<evidence type="ECO:0000313" key="3">
    <source>
        <dbReference type="Proteomes" id="UP000472262"/>
    </source>
</evidence>
<dbReference type="GO" id="GO:0019731">
    <property type="term" value="P:antibacterial humoral response"/>
    <property type="evidence" value="ECO:0007669"/>
    <property type="project" value="TreeGrafter"/>
</dbReference>
<proteinExistence type="predicted"/>
<dbReference type="GO" id="GO:0004867">
    <property type="term" value="F:serine-type endopeptidase inhibitor activity"/>
    <property type="evidence" value="ECO:0007669"/>
    <property type="project" value="TreeGrafter"/>
</dbReference>
<dbReference type="Ensembl" id="ENSSGRT00000038067.1">
    <property type="protein sequence ID" value="ENSSGRP00000035458.1"/>
    <property type="gene ID" value="ENSSGRG00000019639.1"/>
</dbReference>
<dbReference type="OMA" id="NECGRYC"/>
<reference evidence="2" key="2">
    <citation type="submission" date="2025-09" db="UniProtKB">
        <authorList>
            <consortium name="Ensembl"/>
        </authorList>
    </citation>
    <scope>IDENTIFICATION</scope>
</reference>
<feature type="domain" description="WAP" evidence="1">
    <location>
        <begin position="92"/>
        <end position="138"/>
    </location>
</feature>
<sequence length="151" mass="16381">MSILASFSCILPSHPEGVELRHEERNVTIEMHNPLVIRLKCYLTFNLTKPGECPAQSSGIKSCTTSCNSDSNCPNNEKCCSNECGRYCTAPYKAKPGECPAQSSGIKSCTTSCNSDSNCPNNEKCCSNECGRYCTAPYKGICYIVLVSCCC</sequence>
<dbReference type="Proteomes" id="UP000472262">
    <property type="component" value="Unassembled WGS sequence"/>
</dbReference>
<dbReference type="PRINTS" id="PR00003">
    <property type="entry name" value="4DISULPHCORE"/>
</dbReference>
<dbReference type="SMART" id="SM00217">
    <property type="entry name" value="WAP"/>
    <property type="match status" value="2"/>
</dbReference>
<accession>A0A672MAA6</accession>
<dbReference type="PROSITE" id="PS51390">
    <property type="entry name" value="WAP"/>
    <property type="match status" value="2"/>
</dbReference>
<keyword evidence="3" id="KW-1185">Reference proteome</keyword>
<dbReference type="Gene3D" id="4.10.75.10">
    <property type="entry name" value="Elafin-like"/>
    <property type="match status" value="2"/>
</dbReference>
<dbReference type="AlphaFoldDB" id="A0A672MAA6"/>
<dbReference type="InterPro" id="IPR036645">
    <property type="entry name" value="Elafin-like_sf"/>
</dbReference>
<dbReference type="PANTHER" id="PTHR19441:SF95">
    <property type="entry name" value="PERLWAPIN ISOFORM X1"/>
    <property type="match status" value="1"/>
</dbReference>
<feature type="domain" description="WAP" evidence="1">
    <location>
        <begin position="46"/>
        <end position="91"/>
    </location>
</feature>
<organism evidence="2 3">
    <name type="scientific">Sinocyclocheilus grahami</name>
    <name type="common">Dianchi golden-line fish</name>
    <name type="synonym">Barbus grahami</name>
    <dbReference type="NCBI Taxonomy" id="75366"/>
    <lineage>
        <taxon>Eukaryota</taxon>
        <taxon>Metazoa</taxon>
        <taxon>Chordata</taxon>
        <taxon>Craniata</taxon>
        <taxon>Vertebrata</taxon>
        <taxon>Euteleostomi</taxon>
        <taxon>Actinopterygii</taxon>
        <taxon>Neopterygii</taxon>
        <taxon>Teleostei</taxon>
        <taxon>Ostariophysi</taxon>
        <taxon>Cypriniformes</taxon>
        <taxon>Cyprinidae</taxon>
        <taxon>Cyprininae</taxon>
        <taxon>Sinocyclocheilus</taxon>
    </lineage>
</organism>
<evidence type="ECO:0000313" key="2">
    <source>
        <dbReference type="Ensembl" id="ENSSGRP00000035458.1"/>
    </source>
</evidence>
<dbReference type="InterPro" id="IPR008197">
    <property type="entry name" value="WAP_dom"/>
</dbReference>
<dbReference type="PANTHER" id="PTHR19441">
    <property type="entry name" value="WHEY ACDIC PROTEIN WAP"/>
    <property type="match status" value="1"/>
</dbReference>
<dbReference type="InterPro" id="IPR050514">
    <property type="entry name" value="WAP_four-disulfide_core"/>
</dbReference>
<dbReference type="GO" id="GO:0045087">
    <property type="term" value="P:innate immune response"/>
    <property type="evidence" value="ECO:0007669"/>
    <property type="project" value="TreeGrafter"/>
</dbReference>
<name>A0A672MAA6_SINGR</name>
<dbReference type="GO" id="GO:0005615">
    <property type="term" value="C:extracellular space"/>
    <property type="evidence" value="ECO:0007669"/>
    <property type="project" value="TreeGrafter"/>
</dbReference>
<dbReference type="Pfam" id="PF00095">
    <property type="entry name" value="WAP"/>
    <property type="match status" value="2"/>
</dbReference>
<reference evidence="2" key="1">
    <citation type="submission" date="2025-08" db="UniProtKB">
        <authorList>
            <consortium name="Ensembl"/>
        </authorList>
    </citation>
    <scope>IDENTIFICATION</scope>
</reference>
<dbReference type="InParanoid" id="A0A672MAA6"/>
<dbReference type="SUPFAM" id="SSF57256">
    <property type="entry name" value="Elafin-like"/>
    <property type="match status" value="2"/>
</dbReference>
<evidence type="ECO:0000259" key="1">
    <source>
        <dbReference type="PROSITE" id="PS51390"/>
    </source>
</evidence>
<protein>
    <recommendedName>
        <fullName evidence="1">WAP domain-containing protein</fullName>
    </recommendedName>
</protein>